<reference evidence="5 6" key="1">
    <citation type="submission" date="2018-03" db="EMBL/GenBank/DDBJ databases">
        <title>Adhaeribacter sp. HMF7605 Genome sequencing and assembly.</title>
        <authorList>
            <person name="Kang H."/>
            <person name="Kang J."/>
            <person name="Cha I."/>
            <person name="Kim H."/>
            <person name="Joh K."/>
        </authorList>
    </citation>
    <scope>NUCLEOTIDE SEQUENCE [LARGE SCALE GENOMIC DNA]</scope>
    <source>
        <strain evidence="5 6">HMF7605</strain>
    </source>
</reference>
<dbReference type="Pfam" id="PF01420">
    <property type="entry name" value="Methylase_S"/>
    <property type="match status" value="2"/>
</dbReference>
<feature type="domain" description="Type I restriction modification DNA specificity" evidence="4">
    <location>
        <begin position="2"/>
        <end position="177"/>
    </location>
</feature>
<evidence type="ECO:0000313" key="6">
    <source>
        <dbReference type="Proteomes" id="UP000240357"/>
    </source>
</evidence>
<dbReference type="Proteomes" id="UP000240357">
    <property type="component" value="Unassembled WGS sequence"/>
</dbReference>
<dbReference type="Gene3D" id="3.90.220.20">
    <property type="entry name" value="DNA methylase specificity domains"/>
    <property type="match status" value="2"/>
</dbReference>
<evidence type="ECO:0000256" key="2">
    <source>
        <dbReference type="ARBA" id="ARBA00022747"/>
    </source>
</evidence>
<organism evidence="5 6">
    <name type="scientific">Adhaeribacter arboris</name>
    <dbReference type="NCBI Taxonomy" id="2072846"/>
    <lineage>
        <taxon>Bacteria</taxon>
        <taxon>Pseudomonadati</taxon>
        <taxon>Bacteroidota</taxon>
        <taxon>Cytophagia</taxon>
        <taxon>Cytophagales</taxon>
        <taxon>Hymenobacteraceae</taxon>
        <taxon>Adhaeribacter</taxon>
    </lineage>
</organism>
<keyword evidence="5" id="KW-0540">Nuclease</keyword>
<keyword evidence="6" id="KW-1185">Reference proteome</keyword>
<dbReference type="OrthoDB" id="825893at2"/>
<keyword evidence="5" id="KW-0255">Endonuclease</keyword>
<feature type="domain" description="Type I restriction modification DNA specificity" evidence="4">
    <location>
        <begin position="196"/>
        <end position="345"/>
    </location>
</feature>
<keyword evidence="5" id="KW-0378">Hydrolase</keyword>
<dbReference type="GO" id="GO:0004519">
    <property type="term" value="F:endonuclease activity"/>
    <property type="evidence" value="ECO:0007669"/>
    <property type="project" value="UniProtKB-KW"/>
</dbReference>
<dbReference type="RefSeq" id="WP_106933160.1">
    <property type="nucleotide sequence ID" value="NZ_PYFT01000001.1"/>
</dbReference>
<evidence type="ECO:0000256" key="1">
    <source>
        <dbReference type="ARBA" id="ARBA00010923"/>
    </source>
</evidence>
<dbReference type="GO" id="GO:0003677">
    <property type="term" value="F:DNA binding"/>
    <property type="evidence" value="ECO:0007669"/>
    <property type="project" value="UniProtKB-KW"/>
</dbReference>
<name>A0A2T2YNC9_9BACT</name>
<dbReference type="EMBL" id="PYFT01000001">
    <property type="protein sequence ID" value="PSR56989.1"/>
    <property type="molecule type" value="Genomic_DNA"/>
</dbReference>
<proteinExistence type="inferred from homology"/>
<gene>
    <name evidence="5" type="ORF">AHMF7605_27620</name>
</gene>
<dbReference type="GO" id="GO:0009307">
    <property type="term" value="P:DNA restriction-modification system"/>
    <property type="evidence" value="ECO:0007669"/>
    <property type="project" value="UniProtKB-KW"/>
</dbReference>
<dbReference type="CDD" id="cd17260">
    <property type="entry name" value="RMtype1_S_EcoEI-TRD1-CR1_like"/>
    <property type="match status" value="1"/>
</dbReference>
<comment type="caution">
    <text evidence="5">The sequence shown here is derived from an EMBL/GenBank/DDBJ whole genome shotgun (WGS) entry which is preliminary data.</text>
</comment>
<comment type="similarity">
    <text evidence="1">Belongs to the type-I restriction system S methylase family.</text>
</comment>
<accession>A0A2T2YNC9</accession>
<evidence type="ECO:0000313" key="5">
    <source>
        <dbReference type="EMBL" id="PSR56989.1"/>
    </source>
</evidence>
<dbReference type="InterPro" id="IPR044946">
    <property type="entry name" value="Restrct_endonuc_typeI_TRD_sf"/>
</dbReference>
<dbReference type="Gene3D" id="1.10.287.1120">
    <property type="entry name" value="Bipartite methylase S protein"/>
    <property type="match status" value="1"/>
</dbReference>
<sequence>MTNWQPYTFSDFVEINPTISLKGKGTFSFIEMKDLYDGQRYVYPAQERTITGGARFGEGDTLFARITPCLENGKICQAKGLKNGVGFGSTEFLVFRERENVSDTNFIYYLSRWEEVRRYAELHLVGTSGRQRVPKDIFDKLELTLPDLETQKKIAEILSALDYKIELNRRMNQTLEQMAQTLFQQYFVNNIDNLSDGWRFGKIGEILEVKGGTTPSTKQREFWDGEFHWTSPKDLSGLRFPVLLDTEKKLTPQGLKKVSSGLLPIGTLLLSSRAPIGYLAITQIAVAINQGYIAILCNKGYSNLFMLNWLKENMNIIIQNANGSTFLEISKSVFKNIDLKIPPVELVNKFDNLVRPLFEKIVLNEKENIKLTEIRDSLLPKLMSGEIDVMQTKAEELYEPVPS</sequence>
<dbReference type="AlphaFoldDB" id="A0A2T2YNC9"/>
<keyword evidence="3" id="KW-0238">DNA-binding</keyword>
<protein>
    <submittedName>
        <fullName evidence="5">Restriction endonuclease subunit S</fullName>
    </submittedName>
</protein>
<dbReference type="CDD" id="cd17273">
    <property type="entry name" value="RMtype1_S_EcoJA69PI-TRD1-CR1_like"/>
    <property type="match status" value="1"/>
</dbReference>
<evidence type="ECO:0000256" key="3">
    <source>
        <dbReference type="ARBA" id="ARBA00023125"/>
    </source>
</evidence>
<dbReference type="InterPro" id="IPR052021">
    <property type="entry name" value="Type-I_RS_S_subunit"/>
</dbReference>
<dbReference type="PANTHER" id="PTHR30408:SF13">
    <property type="entry name" value="TYPE I RESTRICTION ENZYME HINDI SPECIFICITY SUBUNIT"/>
    <property type="match status" value="1"/>
</dbReference>
<dbReference type="InterPro" id="IPR000055">
    <property type="entry name" value="Restrct_endonuc_typeI_TRD"/>
</dbReference>
<dbReference type="PANTHER" id="PTHR30408">
    <property type="entry name" value="TYPE-1 RESTRICTION ENZYME ECOKI SPECIFICITY PROTEIN"/>
    <property type="match status" value="1"/>
</dbReference>
<dbReference type="SUPFAM" id="SSF116734">
    <property type="entry name" value="DNA methylase specificity domain"/>
    <property type="match status" value="2"/>
</dbReference>
<evidence type="ECO:0000259" key="4">
    <source>
        <dbReference type="Pfam" id="PF01420"/>
    </source>
</evidence>
<keyword evidence="2" id="KW-0680">Restriction system</keyword>